<evidence type="ECO:0000256" key="1">
    <source>
        <dbReference type="SAM" id="Phobius"/>
    </source>
</evidence>
<comment type="caution">
    <text evidence="2">The sequence shown here is derived from an EMBL/GenBank/DDBJ whole genome shotgun (WGS) entry which is preliminary data.</text>
</comment>
<proteinExistence type="predicted"/>
<organism evidence="2 3">
    <name type="scientific">Aeromicrobium senzhongii</name>
    <dbReference type="NCBI Taxonomy" id="2663859"/>
    <lineage>
        <taxon>Bacteria</taxon>
        <taxon>Bacillati</taxon>
        <taxon>Actinomycetota</taxon>
        <taxon>Actinomycetes</taxon>
        <taxon>Propionibacteriales</taxon>
        <taxon>Nocardioidaceae</taxon>
        <taxon>Aeromicrobium</taxon>
    </lineage>
</organism>
<evidence type="ECO:0000313" key="2">
    <source>
        <dbReference type="EMBL" id="MBC9224863.1"/>
    </source>
</evidence>
<keyword evidence="1" id="KW-0472">Membrane</keyword>
<sequence>MPAPGAPIARLVRAGAVSLWATLMAVAAHVAGSGEAPSVVALLPVVAAGAGLAWWAAGRRIGFTGALVLLALPQLGVHVVSGYVHGHAIVPSTPAMLAAHAAGLVVVAAGIAVAERLWWSWWARVSFVLRPVHRSRRPVAAPVPPRAAGPVRHVDLLDHVLVRRGPPFSRVDLAPVAGTCR</sequence>
<gene>
    <name evidence="2" type="ORF">IBG24_00880</name>
</gene>
<dbReference type="AlphaFoldDB" id="A0A8I0ESZ3"/>
<keyword evidence="1" id="KW-1133">Transmembrane helix</keyword>
<reference evidence="2" key="1">
    <citation type="submission" date="2020-09" db="EMBL/GenBank/DDBJ databases">
        <title>Novel species in genus Aeromicrobium.</title>
        <authorList>
            <person name="Zhang G."/>
        </authorList>
    </citation>
    <scope>NUCLEOTIDE SEQUENCE</scope>
    <source>
        <strain evidence="2">Zg-636</strain>
    </source>
</reference>
<dbReference type="Proteomes" id="UP000620591">
    <property type="component" value="Unassembled WGS sequence"/>
</dbReference>
<dbReference type="RefSeq" id="WP_187768321.1">
    <property type="nucleotide sequence ID" value="NZ_JACTVM010000001.1"/>
</dbReference>
<feature type="transmembrane region" description="Helical" evidence="1">
    <location>
        <begin position="96"/>
        <end position="114"/>
    </location>
</feature>
<protein>
    <submittedName>
        <fullName evidence="2">Uncharacterized protein</fullName>
    </submittedName>
</protein>
<keyword evidence="1" id="KW-0812">Transmembrane</keyword>
<accession>A0A8I0ESZ3</accession>
<evidence type="ECO:0000313" key="3">
    <source>
        <dbReference type="Proteomes" id="UP000620591"/>
    </source>
</evidence>
<feature type="transmembrane region" description="Helical" evidence="1">
    <location>
        <begin position="63"/>
        <end position="84"/>
    </location>
</feature>
<name>A0A8I0ESZ3_9ACTN</name>
<dbReference type="EMBL" id="JACTVM010000001">
    <property type="protein sequence ID" value="MBC9224863.1"/>
    <property type="molecule type" value="Genomic_DNA"/>
</dbReference>
<feature type="transmembrane region" description="Helical" evidence="1">
    <location>
        <begin position="38"/>
        <end position="56"/>
    </location>
</feature>
<feature type="transmembrane region" description="Helical" evidence="1">
    <location>
        <begin position="12"/>
        <end position="32"/>
    </location>
</feature>